<evidence type="ECO:0000313" key="2">
    <source>
        <dbReference type="EMBL" id="MBM7714085.1"/>
    </source>
</evidence>
<gene>
    <name evidence="2" type="ORF">JOC94_001057</name>
</gene>
<dbReference type="Gene3D" id="1.10.150.650">
    <property type="match status" value="1"/>
</dbReference>
<dbReference type="PANTHER" id="PTHR42924:SF3">
    <property type="entry name" value="POLYMERASE_HISTIDINOL PHOSPHATASE N-TERMINAL DOMAIN-CONTAINING PROTEIN"/>
    <property type="match status" value="1"/>
</dbReference>
<evidence type="ECO:0000313" key="3">
    <source>
        <dbReference type="Proteomes" id="UP000823485"/>
    </source>
</evidence>
<evidence type="ECO:0000259" key="1">
    <source>
        <dbReference type="SMART" id="SM00481"/>
    </source>
</evidence>
<dbReference type="InterPro" id="IPR004013">
    <property type="entry name" value="PHP_dom"/>
</dbReference>
<sequence length="277" mass="31689">MKVDLHIHSTYSDGQWTPFKLVEEASFRGVSIMAITDHDEMAGSKEIRESAAKKGITIISGIELNTDGEEGELHILGYGFDVENKRLCEYIHWRQQERVFWSKKIVAKLQQLGYLIDWDACWKRANEKVIVRTHIADELVDQGYFSDREHAFQALLMKGAPAFVDREGLSATEAIELIHHAGGKAFVAHPGEYSWEWSLKKLVDRGLDGIEVYYSRHKQMTTLYWNHMADTFNLLKSVGSDFHGPTSRSPYPIGSVHFNENEVLAWLKELSIEEGVY</sequence>
<name>A0ABS2R362_9BACI</name>
<reference evidence="2 3" key="1">
    <citation type="submission" date="2021-01" db="EMBL/GenBank/DDBJ databases">
        <title>Genomic Encyclopedia of Type Strains, Phase IV (KMG-IV): sequencing the most valuable type-strain genomes for metagenomic binning, comparative biology and taxonomic classification.</title>
        <authorList>
            <person name="Goeker M."/>
        </authorList>
    </citation>
    <scope>NUCLEOTIDE SEQUENCE [LARGE SCALE GENOMIC DNA]</scope>
    <source>
        <strain evidence="2 3">DSM 105453</strain>
    </source>
</reference>
<keyword evidence="3" id="KW-1185">Reference proteome</keyword>
<dbReference type="InterPro" id="IPR016195">
    <property type="entry name" value="Pol/histidinol_Pase-like"/>
</dbReference>
<proteinExistence type="predicted"/>
<dbReference type="EMBL" id="JAFBFH010000005">
    <property type="protein sequence ID" value="MBM7714085.1"/>
    <property type="molecule type" value="Genomic_DNA"/>
</dbReference>
<dbReference type="PANTHER" id="PTHR42924">
    <property type="entry name" value="EXONUCLEASE"/>
    <property type="match status" value="1"/>
</dbReference>
<dbReference type="Pfam" id="PF02811">
    <property type="entry name" value="PHP"/>
    <property type="match status" value="1"/>
</dbReference>
<dbReference type="InterPro" id="IPR052018">
    <property type="entry name" value="PHP_domain"/>
</dbReference>
<dbReference type="InterPro" id="IPR003141">
    <property type="entry name" value="Pol/His_phosphatase_N"/>
</dbReference>
<dbReference type="Proteomes" id="UP000823485">
    <property type="component" value="Unassembled WGS sequence"/>
</dbReference>
<dbReference type="SMART" id="SM00481">
    <property type="entry name" value="POLIIIAc"/>
    <property type="match status" value="1"/>
</dbReference>
<dbReference type="SUPFAM" id="SSF89550">
    <property type="entry name" value="PHP domain-like"/>
    <property type="match status" value="1"/>
</dbReference>
<dbReference type="Gene3D" id="3.20.20.140">
    <property type="entry name" value="Metal-dependent hydrolases"/>
    <property type="match status" value="1"/>
</dbReference>
<comment type="caution">
    <text evidence="2">The sequence shown here is derived from an EMBL/GenBank/DDBJ whole genome shotgun (WGS) entry which is preliminary data.</text>
</comment>
<dbReference type="RefSeq" id="WP_077113761.1">
    <property type="nucleotide sequence ID" value="NZ_JAFBFH010000005.1"/>
</dbReference>
<protein>
    <submittedName>
        <fullName evidence="2">Metal-dependent phosphoesterase TrpH</fullName>
    </submittedName>
</protein>
<accession>A0ABS2R362</accession>
<feature type="domain" description="Polymerase/histidinol phosphatase N-terminal" evidence="1">
    <location>
        <begin position="3"/>
        <end position="68"/>
    </location>
</feature>
<dbReference type="CDD" id="cd07438">
    <property type="entry name" value="PHP_HisPPase_AMP"/>
    <property type="match status" value="1"/>
</dbReference>
<organism evidence="2 3">
    <name type="scientific">Siminovitchia thermophila</name>
    <dbReference type="NCBI Taxonomy" id="1245522"/>
    <lineage>
        <taxon>Bacteria</taxon>
        <taxon>Bacillati</taxon>
        <taxon>Bacillota</taxon>
        <taxon>Bacilli</taxon>
        <taxon>Bacillales</taxon>
        <taxon>Bacillaceae</taxon>
        <taxon>Siminovitchia</taxon>
    </lineage>
</organism>